<dbReference type="Pfam" id="PF07809">
    <property type="entry name" value="RTP801_C"/>
    <property type="match status" value="1"/>
</dbReference>
<dbReference type="InterPro" id="IPR038281">
    <property type="entry name" value="RTP801-like_C_sf"/>
</dbReference>
<dbReference type="AlphaFoldDB" id="A0A8S3Z688"/>
<dbReference type="GO" id="GO:0032006">
    <property type="term" value="P:regulation of TOR signaling"/>
    <property type="evidence" value="ECO:0007669"/>
    <property type="project" value="TreeGrafter"/>
</dbReference>
<keyword evidence="5" id="KW-1185">Reference proteome</keyword>
<protein>
    <submittedName>
        <fullName evidence="4">Uncharacterized protein</fullName>
    </submittedName>
</protein>
<dbReference type="GO" id="GO:0009968">
    <property type="term" value="P:negative regulation of signal transduction"/>
    <property type="evidence" value="ECO:0007669"/>
    <property type="project" value="InterPro"/>
</dbReference>
<evidence type="ECO:0000256" key="3">
    <source>
        <dbReference type="ARBA" id="ARBA00022490"/>
    </source>
</evidence>
<dbReference type="Gene3D" id="3.90.470.40">
    <property type="entry name" value="RTP801-like"/>
    <property type="match status" value="1"/>
</dbReference>
<name>A0A8S3Z688_9EUPU</name>
<dbReference type="PANTHER" id="PTHR12478:SF16">
    <property type="entry name" value="PROTEIN CHARYBDE-RELATED"/>
    <property type="match status" value="1"/>
</dbReference>
<reference evidence="4" key="1">
    <citation type="submission" date="2021-04" db="EMBL/GenBank/DDBJ databases">
        <authorList>
            <consortium name="Molecular Ecology Group"/>
        </authorList>
    </citation>
    <scope>NUCLEOTIDE SEQUENCE</scope>
</reference>
<comment type="subcellular location">
    <subcellularLocation>
        <location evidence="1">Cytoplasm</location>
    </subcellularLocation>
</comment>
<evidence type="ECO:0000256" key="2">
    <source>
        <dbReference type="ARBA" id="ARBA00010670"/>
    </source>
</evidence>
<dbReference type="OrthoDB" id="10018535at2759"/>
<keyword evidence="3" id="KW-0963">Cytoplasm</keyword>
<dbReference type="Proteomes" id="UP000678393">
    <property type="component" value="Unassembled WGS sequence"/>
</dbReference>
<dbReference type="PANTHER" id="PTHR12478">
    <property type="entry name" value="DNA-DAMAGE-INDUCIBLE TRANSCRIPT 4 PROTEIN DDIT4"/>
    <property type="match status" value="1"/>
</dbReference>
<sequence length="202" mass="23622">MKSDFEKLTDRLKTAMSSFLEGAKYRPDYSVIIETDFEHEKYRTKLDDRNHNMSFSNDFTDIFDTKTCEEVQAELEAAIRDAADRKMCCQVIYPPDLVSRVAQDVLRMSTAEPCGIDGCVIYIMLKEKDRSYPLATVLGNPSTPPTFEIHLTLREDDKSWRKFQKLYYTIKGCILNSQWKSIPRILCSAYQLEKRRLYRRSV</sequence>
<organism evidence="4 5">
    <name type="scientific">Candidula unifasciata</name>
    <dbReference type="NCBI Taxonomy" id="100452"/>
    <lineage>
        <taxon>Eukaryota</taxon>
        <taxon>Metazoa</taxon>
        <taxon>Spiralia</taxon>
        <taxon>Lophotrochozoa</taxon>
        <taxon>Mollusca</taxon>
        <taxon>Gastropoda</taxon>
        <taxon>Heterobranchia</taxon>
        <taxon>Euthyneura</taxon>
        <taxon>Panpulmonata</taxon>
        <taxon>Eupulmonata</taxon>
        <taxon>Stylommatophora</taxon>
        <taxon>Helicina</taxon>
        <taxon>Helicoidea</taxon>
        <taxon>Geomitridae</taxon>
        <taxon>Candidula</taxon>
    </lineage>
</organism>
<accession>A0A8S3Z688</accession>
<dbReference type="InterPro" id="IPR012918">
    <property type="entry name" value="RTP801-like"/>
</dbReference>
<comment type="similarity">
    <text evidence="2">Belongs to the DDIT4 family.</text>
</comment>
<gene>
    <name evidence="4" type="ORF">CUNI_LOCUS8269</name>
</gene>
<dbReference type="GO" id="GO:0005737">
    <property type="term" value="C:cytoplasm"/>
    <property type="evidence" value="ECO:0007669"/>
    <property type="project" value="UniProtKB-SubCell"/>
</dbReference>
<dbReference type="EMBL" id="CAJHNH020001347">
    <property type="protein sequence ID" value="CAG5122711.1"/>
    <property type="molecule type" value="Genomic_DNA"/>
</dbReference>
<evidence type="ECO:0000256" key="1">
    <source>
        <dbReference type="ARBA" id="ARBA00004496"/>
    </source>
</evidence>
<evidence type="ECO:0000313" key="4">
    <source>
        <dbReference type="EMBL" id="CAG5122711.1"/>
    </source>
</evidence>
<proteinExistence type="inferred from homology"/>
<dbReference type="GO" id="GO:0006915">
    <property type="term" value="P:apoptotic process"/>
    <property type="evidence" value="ECO:0007669"/>
    <property type="project" value="TreeGrafter"/>
</dbReference>
<comment type="caution">
    <text evidence="4">The sequence shown here is derived from an EMBL/GenBank/DDBJ whole genome shotgun (WGS) entry which is preliminary data.</text>
</comment>
<evidence type="ECO:0000313" key="5">
    <source>
        <dbReference type="Proteomes" id="UP000678393"/>
    </source>
</evidence>